<dbReference type="Pfam" id="PF02212">
    <property type="entry name" value="GED"/>
    <property type="match status" value="1"/>
</dbReference>
<dbReference type="EMBL" id="MIGC01008901">
    <property type="protein sequence ID" value="PHJ15259.1"/>
    <property type="molecule type" value="Genomic_DNA"/>
</dbReference>
<dbReference type="RefSeq" id="XP_067916993.1">
    <property type="nucleotide sequence ID" value="XM_068071030.1"/>
</dbReference>
<accession>A0A2C6KDJ4</accession>
<comment type="caution">
    <text evidence="2">The sequence shown here is derived from an EMBL/GenBank/DDBJ whole genome shotgun (WGS) entry which is preliminary data.</text>
</comment>
<keyword evidence="3" id="KW-1185">Reference proteome</keyword>
<dbReference type="GO" id="GO:0003924">
    <property type="term" value="F:GTPase activity"/>
    <property type="evidence" value="ECO:0007669"/>
    <property type="project" value="InterPro"/>
</dbReference>
<dbReference type="OrthoDB" id="5061070at2759"/>
<feature type="non-terminal residue" evidence="2">
    <location>
        <position position="61"/>
    </location>
</feature>
<dbReference type="VEuPathDB" id="ToxoDB:CSUI_010929"/>
<evidence type="ECO:0000259" key="1">
    <source>
        <dbReference type="PROSITE" id="PS51388"/>
    </source>
</evidence>
<reference evidence="2 3" key="1">
    <citation type="journal article" date="2017" name="Int. J. Parasitol.">
        <title>The genome of the protozoan parasite Cystoisospora suis and a reverse vaccinology approach to identify vaccine candidates.</title>
        <authorList>
            <person name="Palmieri N."/>
            <person name="Shrestha A."/>
            <person name="Ruttkowski B."/>
            <person name="Beck T."/>
            <person name="Vogl C."/>
            <person name="Tomley F."/>
            <person name="Blake D.P."/>
            <person name="Joachim A."/>
        </authorList>
    </citation>
    <scope>NUCLEOTIDE SEQUENCE [LARGE SCALE GENOMIC DNA]</scope>
    <source>
        <strain evidence="2 3">Wien I</strain>
    </source>
</reference>
<protein>
    <submittedName>
        <fullName evidence="2">Dynamin-related protein drpb</fullName>
    </submittedName>
</protein>
<sequence length="61" mass="7412">QFIREIRRRLDAYFSLVLRNVRDAVPKAIGFFLVRQLQEKLQFEIYNQLNDEKHFSELLGE</sequence>
<gene>
    <name evidence="2" type="ORF">CSUI_010929</name>
</gene>
<dbReference type="AlphaFoldDB" id="A0A2C6KDJ4"/>
<name>A0A2C6KDJ4_9APIC</name>
<dbReference type="PROSITE" id="PS51388">
    <property type="entry name" value="GED"/>
    <property type="match status" value="1"/>
</dbReference>
<evidence type="ECO:0000313" key="2">
    <source>
        <dbReference type="EMBL" id="PHJ15259.1"/>
    </source>
</evidence>
<feature type="domain" description="GED" evidence="1">
    <location>
        <begin position="3"/>
        <end position="61"/>
    </location>
</feature>
<dbReference type="GeneID" id="94434241"/>
<dbReference type="InterPro" id="IPR020850">
    <property type="entry name" value="GED_dom"/>
</dbReference>
<dbReference type="Proteomes" id="UP000221165">
    <property type="component" value="Unassembled WGS sequence"/>
</dbReference>
<dbReference type="InterPro" id="IPR003130">
    <property type="entry name" value="GED"/>
</dbReference>
<feature type="non-terminal residue" evidence="2">
    <location>
        <position position="1"/>
    </location>
</feature>
<dbReference type="Gene3D" id="1.20.120.1240">
    <property type="entry name" value="Dynamin, middle domain"/>
    <property type="match status" value="1"/>
</dbReference>
<organism evidence="2 3">
    <name type="scientific">Cystoisospora suis</name>
    <dbReference type="NCBI Taxonomy" id="483139"/>
    <lineage>
        <taxon>Eukaryota</taxon>
        <taxon>Sar</taxon>
        <taxon>Alveolata</taxon>
        <taxon>Apicomplexa</taxon>
        <taxon>Conoidasida</taxon>
        <taxon>Coccidia</taxon>
        <taxon>Eucoccidiorida</taxon>
        <taxon>Eimeriorina</taxon>
        <taxon>Sarcocystidae</taxon>
        <taxon>Cystoisospora</taxon>
    </lineage>
</organism>
<proteinExistence type="predicted"/>
<evidence type="ECO:0000313" key="3">
    <source>
        <dbReference type="Proteomes" id="UP000221165"/>
    </source>
</evidence>
<dbReference type="GO" id="GO:0005525">
    <property type="term" value="F:GTP binding"/>
    <property type="evidence" value="ECO:0007669"/>
    <property type="project" value="InterPro"/>
</dbReference>